<accession>A0A377H750</accession>
<reference evidence="2 3" key="1">
    <citation type="submission" date="2018-06" db="EMBL/GenBank/DDBJ databases">
        <authorList>
            <consortium name="Pathogen Informatics"/>
            <person name="Doyle S."/>
        </authorList>
    </citation>
    <scope>NUCLEOTIDE SEQUENCE [LARGE SCALE GENOMIC DNA]</scope>
    <source>
        <strain evidence="2 3">NCTC11413</strain>
    </source>
</reference>
<dbReference type="GeneID" id="77263763"/>
<organism evidence="2 3">
    <name type="scientific">Gallibacterium anatis</name>
    <dbReference type="NCBI Taxonomy" id="750"/>
    <lineage>
        <taxon>Bacteria</taxon>
        <taxon>Pseudomonadati</taxon>
        <taxon>Pseudomonadota</taxon>
        <taxon>Gammaproteobacteria</taxon>
        <taxon>Pasteurellales</taxon>
        <taxon>Pasteurellaceae</taxon>
        <taxon>Gallibacterium</taxon>
    </lineage>
</organism>
<feature type="region of interest" description="Disordered" evidence="1">
    <location>
        <begin position="142"/>
        <end position="212"/>
    </location>
</feature>
<dbReference type="AlphaFoldDB" id="A0A377H750"/>
<feature type="compositionally biased region" description="Polar residues" evidence="1">
    <location>
        <begin position="167"/>
        <end position="188"/>
    </location>
</feature>
<evidence type="ECO:0000313" key="3">
    <source>
        <dbReference type="Proteomes" id="UP000254232"/>
    </source>
</evidence>
<dbReference type="Proteomes" id="UP000254232">
    <property type="component" value="Unassembled WGS sequence"/>
</dbReference>
<evidence type="ECO:0000313" key="2">
    <source>
        <dbReference type="EMBL" id="STO38446.1"/>
    </source>
</evidence>
<feature type="compositionally biased region" description="Polar residues" evidence="1">
    <location>
        <begin position="195"/>
        <end position="212"/>
    </location>
</feature>
<evidence type="ECO:0000256" key="1">
    <source>
        <dbReference type="SAM" id="MobiDB-lite"/>
    </source>
</evidence>
<gene>
    <name evidence="2" type="ORF">NCTC11413_01576</name>
</gene>
<proteinExistence type="predicted"/>
<name>A0A377H750_9PAST</name>
<protein>
    <submittedName>
        <fullName evidence="2">Uncharacterized protein</fullName>
    </submittedName>
</protein>
<dbReference type="EMBL" id="UGGZ01000001">
    <property type="protein sequence ID" value="STO38446.1"/>
    <property type="molecule type" value="Genomic_DNA"/>
</dbReference>
<dbReference type="RefSeq" id="WP_018345925.1">
    <property type="nucleotide sequence ID" value="NZ_UGGZ01000001.1"/>
</dbReference>
<sequence>MSIQLVIKNKLVKKSLNEHEKYNINATIGEKYNIIDTVTGKTPKDLKVYRDHDNLVLKLVDEDIEVVIQGFWSTCSKESQCFAELDVQKDDDSYGTVIITQVDHELSGLVAGEIGTLPESNNVGWWILGGGLLAGGIAAAVSAGGSSSNGDKNGEKTETNELPENGGKNSQGSTNEPNGEPTDPSQSRNGGGNSEDPTQKIQLRNRLQSLMG</sequence>